<gene>
    <name evidence="2" type="ORF">JCM19239_2695</name>
</gene>
<accession>A0ABQ0JLF9</accession>
<name>A0ABQ0JLF9_9VIBR</name>
<comment type="caution">
    <text evidence="2">The sequence shown here is derived from an EMBL/GenBank/DDBJ whole genome shotgun (WGS) entry which is preliminary data.</text>
</comment>
<protein>
    <submittedName>
        <fullName evidence="2">Probable Co/Zn/Cd efflux system membrane fusion protein</fullName>
    </submittedName>
</protein>
<dbReference type="Gene3D" id="1.10.287.470">
    <property type="entry name" value="Helix hairpin bin"/>
    <property type="match status" value="1"/>
</dbReference>
<feature type="signal peptide" evidence="1">
    <location>
        <begin position="1"/>
        <end position="29"/>
    </location>
</feature>
<dbReference type="PROSITE" id="PS51257">
    <property type="entry name" value="PROKAR_LIPOPROTEIN"/>
    <property type="match status" value="1"/>
</dbReference>
<organism evidence="2 3">
    <name type="scientific">Vibrio variabilis</name>
    <dbReference type="NCBI Taxonomy" id="990271"/>
    <lineage>
        <taxon>Bacteria</taxon>
        <taxon>Pseudomonadati</taxon>
        <taxon>Pseudomonadota</taxon>
        <taxon>Gammaproteobacteria</taxon>
        <taxon>Vibrionales</taxon>
        <taxon>Vibrionaceae</taxon>
        <taxon>Vibrio</taxon>
    </lineage>
</organism>
<keyword evidence="1" id="KW-0732">Signal</keyword>
<evidence type="ECO:0000256" key="1">
    <source>
        <dbReference type="SAM" id="SignalP"/>
    </source>
</evidence>
<sequence>MKTHRLFKKTSMLVLPVLAAIGLSGCNQAQSEINEPVIKPVKVVEVPELNFAPVNSYLAQVDATDRAQLSFQVAGQISSIDVKMGEAITKGEILATLDPTDYQVALDARQAEFDLAESQLKRAKQLFRKADQC</sequence>
<dbReference type="PANTHER" id="PTHR30469">
    <property type="entry name" value="MULTIDRUG RESISTANCE PROTEIN MDTA"/>
    <property type="match status" value="1"/>
</dbReference>
<dbReference type="Proteomes" id="UP000029223">
    <property type="component" value="Unassembled WGS sequence"/>
</dbReference>
<dbReference type="PANTHER" id="PTHR30469:SF20">
    <property type="entry name" value="EFFLUX RND TRANSPORTER PERIPLASMIC ADAPTOR SUBUNIT"/>
    <property type="match status" value="1"/>
</dbReference>
<evidence type="ECO:0000313" key="3">
    <source>
        <dbReference type="Proteomes" id="UP000029223"/>
    </source>
</evidence>
<proteinExistence type="predicted"/>
<dbReference type="SUPFAM" id="SSF111369">
    <property type="entry name" value="HlyD-like secretion proteins"/>
    <property type="match status" value="1"/>
</dbReference>
<feature type="chain" id="PRO_5046258532" evidence="1">
    <location>
        <begin position="30"/>
        <end position="133"/>
    </location>
</feature>
<dbReference type="Gene3D" id="2.40.50.100">
    <property type="match status" value="1"/>
</dbReference>
<keyword evidence="3" id="KW-1185">Reference proteome</keyword>
<reference evidence="3" key="1">
    <citation type="submission" date="2014-09" db="EMBL/GenBank/DDBJ databases">
        <title>Vibrio variabilis JCM 19239. (C206) whole genome shotgun sequence.</title>
        <authorList>
            <person name="Sawabe T."/>
            <person name="Meirelles P."/>
            <person name="Nakanishi M."/>
            <person name="Sayaka M."/>
            <person name="Hattori M."/>
            <person name="Ohkuma M."/>
        </authorList>
    </citation>
    <scope>NUCLEOTIDE SEQUENCE [LARGE SCALE GENOMIC DNA]</scope>
    <source>
        <strain evidence="3">JCM 19239</strain>
    </source>
</reference>
<dbReference type="EMBL" id="BBMS01000068">
    <property type="protein sequence ID" value="GAL29578.1"/>
    <property type="molecule type" value="Genomic_DNA"/>
</dbReference>
<evidence type="ECO:0000313" key="2">
    <source>
        <dbReference type="EMBL" id="GAL29578.1"/>
    </source>
</evidence>